<keyword evidence="2" id="KW-0238">DNA-binding</keyword>
<proteinExistence type="predicted"/>
<keyword evidence="1" id="KW-0805">Transcription regulation</keyword>
<dbReference type="PANTHER" id="PTHR33204:SF29">
    <property type="entry name" value="TRANSCRIPTIONAL REGULATOR"/>
    <property type="match status" value="1"/>
</dbReference>
<dbReference type="Proteomes" id="UP000199421">
    <property type="component" value="Unassembled WGS sequence"/>
</dbReference>
<dbReference type="InterPro" id="IPR002577">
    <property type="entry name" value="HTH_HxlR"/>
</dbReference>
<dbReference type="PANTHER" id="PTHR33204">
    <property type="entry name" value="TRANSCRIPTIONAL REGULATOR, MARR FAMILY"/>
    <property type="match status" value="1"/>
</dbReference>
<dbReference type="STRING" id="407022.SAMN05661044_00215"/>
<evidence type="ECO:0000256" key="3">
    <source>
        <dbReference type="ARBA" id="ARBA00023163"/>
    </source>
</evidence>
<evidence type="ECO:0000256" key="1">
    <source>
        <dbReference type="ARBA" id="ARBA00023015"/>
    </source>
</evidence>
<dbReference type="SUPFAM" id="SSF46785">
    <property type="entry name" value="Winged helix' DNA-binding domain"/>
    <property type="match status" value="1"/>
</dbReference>
<sequence length="132" mass="15455">MEMTYICQMYERKLPVRLECGLHLFMEIMSGKWKINLIWCIHQGINRPGELHRTLPNASRRLLDDQLAQLVAHGMLVKKVFDVKPFKVEYALTPLGQTLIPVIENTARWGESYRSELEEKIQKNPSFRGERS</sequence>
<dbReference type="PROSITE" id="PS51118">
    <property type="entry name" value="HTH_HXLR"/>
    <property type="match status" value="1"/>
</dbReference>
<evidence type="ECO:0000256" key="2">
    <source>
        <dbReference type="ARBA" id="ARBA00023125"/>
    </source>
</evidence>
<feature type="domain" description="HTH hxlR-type" evidence="4">
    <location>
        <begin position="20"/>
        <end position="118"/>
    </location>
</feature>
<dbReference type="RefSeq" id="WP_377533731.1">
    <property type="nucleotide sequence ID" value="NZ_JBHSRK010000017.1"/>
</dbReference>
<dbReference type="InterPro" id="IPR036388">
    <property type="entry name" value="WH-like_DNA-bd_sf"/>
</dbReference>
<keyword evidence="6" id="KW-1185">Reference proteome</keyword>
<evidence type="ECO:0000313" key="6">
    <source>
        <dbReference type="Proteomes" id="UP000199421"/>
    </source>
</evidence>
<dbReference type="Gene3D" id="1.10.10.10">
    <property type="entry name" value="Winged helix-like DNA-binding domain superfamily/Winged helix DNA-binding domain"/>
    <property type="match status" value="1"/>
</dbReference>
<dbReference type="EMBL" id="FOAF01000001">
    <property type="protein sequence ID" value="SEK42560.1"/>
    <property type="molecule type" value="Genomic_DNA"/>
</dbReference>
<accession>A0A1H7H0V1</accession>
<keyword evidence="3" id="KW-0804">Transcription</keyword>
<dbReference type="GO" id="GO:0003677">
    <property type="term" value="F:DNA binding"/>
    <property type="evidence" value="ECO:0007669"/>
    <property type="project" value="UniProtKB-KW"/>
</dbReference>
<dbReference type="AlphaFoldDB" id="A0A1H7H0V1"/>
<protein>
    <submittedName>
        <fullName evidence="5">Transcriptional regulator, HxlR family</fullName>
    </submittedName>
</protein>
<gene>
    <name evidence="5" type="ORF">SAMN05661044_00215</name>
</gene>
<dbReference type="InterPro" id="IPR036390">
    <property type="entry name" value="WH_DNA-bd_sf"/>
</dbReference>
<reference evidence="6" key="1">
    <citation type="submission" date="2016-10" db="EMBL/GenBank/DDBJ databases">
        <authorList>
            <person name="Varghese N."/>
            <person name="Submissions S."/>
        </authorList>
    </citation>
    <scope>NUCLEOTIDE SEQUENCE [LARGE SCALE GENOMIC DNA]</scope>
    <source>
        <strain evidence="6">DSM 18733</strain>
    </source>
</reference>
<dbReference type="Pfam" id="PF01638">
    <property type="entry name" value="HxlR"/>
    <property type="match status" value="1"/>
</dbReference>
<organism evidence="5 6">
    <name type="scientific">Olivibacter domesticus</name>
    <name type="common">Pseudosphingobacterium domesticum</name>
    <dbReference type="NCBI Taxonomy" id="407022"/>
    <lineage>
        <taxon>Bacteria</taxon>
        <taxon>Pseudomonadati</taxon>
        <taxon>Bacteroidota</taxon>
        <taxon>Sphingobacteriia</taxon>
        <taxon>Sphingobacteriales</taxon>
        <taxon>Sphingobacteriaceae</taxon>
        <taxon>Olivibacter</taxon>
    </lineage>
</organism>
<name>A0A1H7H0V1_OLID1</name>
<evidence type="ECO:0000259" key="4">
    <source>
        <dbReference type="PROSITE" id="PS51118"/>
    </source>
</evidence>
<evidence type="ECO:0000313" key="5">
    <source>
        <dbReference type="EMBL" id="SEK42560.1"/>
    </source>
</evidence>